<dbReference type="InterPro" id="IPR044730">
    <property type="entry name" value="RNase_H-like_dom_plant"/>
</dbReference>
<dbReference type="SUPFAM" id="SSF53098">
    <property type="entry name" value="Ribonuclease H-like"/>
    <property type="match status" value="1"/>
</dbReference>
<dbReference type="CDD" id="cd06222">
    <property type="entry name" value="RNase_H_like"/>
    <property type="match status" value="1"/>
</dbReference>
<dbReference type="InterPro" id="IPR012337">
    <property type="entry name" value="RNaseH-like_sf"/>
</dbReference>
<dbReference type="Pfam" id="PF13456">
    <property type="entry name" value="RVT_3"/>
    <property type="match status" value="1"/>
</dbReference>
<feature type="domain" description="RNase H type-1" evidence="2">
    <location>
        <begin position="367"/>
        <end position="483"/>
    </location>
</feature>
<organism evidence="3">
    <name type="scientific">Manihot esculenta</name>
    <name type="common">Cassava</name>
    <name type="synonym">Jatropha manihot</name>
    <dbReference type="NCBI Taxonomy" id="3983"/>
    <lineage>
        <taxon>Eukaryota</taxon>
        <taxon>Viridiplantae</taxon>
        <taxon>Streptophyta</taxon>
        <taxon>Embryophyta</taxon>
        <taxon>Tracheophyta</taxon>
        <taxon>Spermatophyta</taxon>
        <taxon>Magnoliopsida</taxon>
        <taxon>eudicotyledons</taxon>
        <taxon>Gunneridae</taxon>
        <taxon>Pentapetalae</taxon>
        <taxon>rosids</taxon>
        <taxon>fabids</taxon>
        <taxon>Malpighiales</taxon>
        <taxon>Euphorbiaceae</taxon>
        <taxon>Crotonoideae</taxon>
        <taxon>Manihoteae</taxon>
        <taxon>Manihot</taxon>
    </lineage>
</organism>
<evidence type="ECO:0000313" key="3">
    <source>
        <dbReference type="EMBL" id="OAY49379.1"/>
    </source>
</evidence>
<evidence type="ECO:0000259" key="2">
    <source>
        <dbReference type="Pfam" id="PF13456"/>
    </source>
</evidence>
<gene>
    <name evidence="3" type="ORF">MANES_05G051600</name>
</gene>
<dbReference type="Gene3D" id="3.30.420.10">
    <property type="entry name" value="Ribonuclease H-like superfamily/Ribonuclease H"/>
    <property type="match status" value="1"/>
</dbReference>
<dbReference type="GO" id="GO:0003676">
    <property type="term" value="F:nucleic acid binding"/>
    <property type="evidence" value="ECO:0007669"/>
    <property type="project" value="InterPro"/>
</dbReference>
<dbReference type="EMBL" id="CM004391">
    <property type="protein sequence ID" value="OAY49379.1"/>
    <property type="molecule type" value="Genomic_DNA"/>
</dbReference>
<keyword evidence="1" id="KW-0812">Transmembrane</keyword>
<dbReference type="GO" id="GO:0004523">
    <property type="term" value="F:RNA-DNA hybrid ribonuclease activity"/>
    <property type="evidence" value="ECO:0007669"/>
    <property type="project" value="InterPro"/>
</dbReference>
<reference evidence="3" key="1">
    <citation type="submission" date="2016-02" db="EMBL/GenBank/DDBJ databases">
        <title>WGS assembly of Manihot esculenta.</title>
        <authorList>
            <person name="Bredeson J.V."/>
            <person name="Prochnik S.E."/>
            <person name="Lyons J.B."/>
            <person name="Schmutz J."/>
            <person name="Grimwood J."/>
            <person name="Vrebalov J."/>
            <person name="Bart R.S."/>
            <person name="Amuge T."/>
            <person name="Ferguson M.E."/>
            <person name="Green R."/>
            <person name="Putnam N."/>
            <person name="Stites J."/>
            <person name="Rounsley S."/>
            <person name="Rokhsar D.S."/>
        </authorList>
    </citation>
    <scope>NUCLEOTIDE SEQUENCE [LARGE SCALE GENOMIC DNA]</scope>
    <source>
        <tissue evidence="3">Leaf</tissue>
    </source>
</reference>
<dbReference type="AlphaFoldDB" id="A0A2C9VTJ4"/>
<dbReference type="PANTHER" id="PTHR47723:SF13">
    <property type="entry name" value="PUTATIVE-RELATED"/>
    <property type="match status" value="1"/>
</dbReference>
<feature type="transmembrane region" description="Helical" evidence="1">
    <location>
        <begin position="21"/>
        <end position="39"/>
    </location>
</feature>
<dbReference type="InterPro" id="IPR036397">
    <property type="entry name" value="RNaseH_sf"/>
</dbReference>
<sequence>MKHRLYGWKGFTLSKAGRVTMISSVLNVISVFLMQTIVLPATVTKPKHMGGLGIRCMRHMNQALVGKLAWRALHSSDELWAKYLFKKYAAGRASWDMKMKSGASMIWRAVCFGLELLRKGISHNVVSGNEILFWTDSWLSIGSLIEFALIEGVGWNWDVLREVLPQNILSFLQPLSLSNGVENADGVIWSRNSSGRYSVKSEYEVLLNSNGKDHQRVWKWIWKARGTQWVRMFMWERKKRGFTNFDGCALCSSALQTVFHALRDCPLAMRLWNQLGAEQIENNFFCTNDVFMWLASNLQSIDWLWKWRNSFVFDRDSHHSEISLNFILKEAKTVQVAWQRDSLHNDGLKYLSFIAWQPGGLGWVTINTDGSVNSHGGGCAGIFKDHFGRWLGGFTLALGRCDHLEAELWGIYSALRLAWEIGWKKIKLQSDCAAAVALVQGQCQRAFRIANLLRNINRLLQQDWEVEVKKIFRETNSVADHFAILAVAGEAEFVWLDNPDYEADLLNADCIGVGWPRLI</sequence>
<proteinExistence type="predicted"/>
<name>A0A2C9VTJ4_MANES</name>
<dbReference type="InterPro" id="IPR002156">
    <property type="entry name" value="RNaseH_domain"/>
</dbReference>
<dbReference type="PANTHER" id="PTHR47723">
    <property type="entry name" value="OS05G0353850 PROTEIN"/>
    <property type="match status" value="1"/>
</dbReference>
<evidence type="ECO:0000256" key="1">
    <source>
        <dbReference type="SAM" id="Phobius"/>
    </source>
</evidence>
<keyword evidence="1" id="KW-1133">Transmembrane helix</keyword>
<dbReference type="InterPro" id="IPR053151">
    <property type="entry name" value="RNase_H-like"/>
</dbReference>
<accession>A0A2C9VTJ4</accession>
<protein>
    <recommendedName>
        <fullName evidence="2">RNase H type-1 domain-containing protein</fullName>
    </recommendedName>
</protein>
<keyword evidence="1" id="KW-0472">Membrane</keyword>
<dbReference type="STRING" id="3983.A0A2C9VTJ4"/>